<dbReference type="Gene3D" id="6.10.10.120">
    <property type="entry name" value="Antitoxin ParD1-like"/>
    <property type="match status" value="1"/>
</dbReference>
<dbReference type="Proteomes" id="UP000782610">
    <property type="component" value="Unassembled WGS sequence"/>
</dbReference>
<comment type="similarity">
    <text evidence="1">Belongs to the ParD antitoxin family.</text>
</comment>
<gene>
    <name evidence="3" type="ORF">HY834_08770</name>
</gene>
<dbReference type="AlphaFoldDB" id="A0A933NY28"/>
<evidence type="ECO:0000256" key="1">
    <source>
        <dbReference type="ARBA" id="ARBA00008580"/>
    </source>
</evidence>
<name>A0A933NY28_9HYPH</name>
<dbReference type="InterPro" id="IPR010985">
    <property type="entry name" value="Ribbon_hlx_hlx"/>
</dbReference>
<dbReference type="EMBL" id="JACRAF010000024">
    <property type="protein sequence ID" value="MBI4921830.1"/>
    <property type="molecule type" value="Genomic_DNA"/>
</dbReference>
<evidence type="ECO:0000256" key="2">
    <source>
        <dbReference type="ARBA" id="ARBA00022649"/>
    </source>
</evidence>
<dbReference type="PANTHER" id="PTHR36582">
    <property type="entry name" value="ANTITOXIN PARD"/>
    <property type="match status" value="1"/>
</dbReference>
<keyword evidence="2" id="KW-1277">Toxin-antitoxin system</keyword>
<dbReference type="InterPro" id="IPR038296">
    <property type="entry name" value="ParD_sf"/>
</dbReference>
<dbReference type="InterPro" id="IPR022789">
    <property type="entry name" value="ParD"/>
</dbReference>
<organism evidence="3 4">
    <name type="scientific">Devosia nanyangense</name>
    <dbReference type="NCBI Taxonomy" id="1228055"/>
    <lineage>
        <taxon>Bacteria</taxon>
        <taxon>Pseudomonadati</taxon>
        <taxon>Pseudomonadota</taxon>
        <taxon>Alphaproteobacteria</taxon>
        <taxon>Hyphomicrobiales</taxon>
        <taxon>Devosiaceae</taxon>
        <taxon>Devosia</taxon>
    </lineage>
</organism>
<evidence type="ECO:0000313" key="4">
    <source>
        <dbReference type="Proteomes" id="UP000782610"/>
    </source>
</evidence>
<proteinExistence type="inferred from homology"/>
<protein>
    <submittedName>
        <fullName evidence="3">Type II toxin-antitoxin system ParD family antitoxin</fullName>
    </submittedName>
</protein>
<dbReference type="CDD" id="cd22231">
    <property type="entry name" value="RHH_NikR_HicB-like"/>
    <property type="match status" value="1"/>
</dbReference>
<dbReference type="PANTHER" id="PTHR36582:SF2">
    <property type="entry name" value="ANTITOXIN PARD"/>
    <property type="match status" value="1"/>
</dbReference>
<reference evidence="3" key="1">
    <citation type="submission" date="2020-07" db="EMBL/GenBank/DDBJ databases">
        <title>Huge and variable diversity of episymbiotic CPR bacteria and DPANN archaea in groundwater ecosystems.</title>
        <authorList>
            <person name="He C.Y."/>
            <person name="Keren R."/>
            <person name="Whittaker M."/>
            <person name="Farag I.F."/>
            <person name="Doudna J."/>
            <person name="Cate J.H.D."/>
            <person name="Banfield J.F."/>
        </authorList>
    </citation>
    <scope>NUCLEOTIDE SEQUENCE</scope>
    <source>
        <strain evidence="3">NC_groundwater_1586_Pr3_B-0.1um_66_15</strain>
    </source>
</reference>
<dbReference type="SUPFAM" id="SSF47598">
    <property type="entry name" value="Ribbon-helix-helix"/>
    <property type="match status" value="1"/>
</dbReference>
<dbReference type="GO" id="GO:0006355">
    <property type="term" value="P:regulation of DNA-templated transcription"/>
    <property type="evidence" value="ECO:0007669"/>
    <property type="project" value="InterPro"/>
</dbReference>
<sequence>MATMNVSLPDEMKEWAEAQTTNGNYANVSDYVRDLIRRDIKRTEGIARLQAEVDKGRAGPFRDFNAEQLLTEVKQHTKGALKNSDAA</sequence>
<accession>A0A933NY28</accession>
<evidence type="ECO:0000313" key="3">
    <source>
        <dbReference type="EMBL" id="MBI4921830.1"/>
    </source>
</evidence>
<comment type="caution">
    <text evidence="3">The sequence shown here is derived from an EMBL/GenBank/DDBJ whole genome shotgun (WGS) entry which is preliminary data.</text>
</comment>